<dbReference type="Proteomes" id="UP000295304">
    <property type="component" value="Unassembled WGS sequence"/>
</dbReference>
<sequence>MTGHRIRLLAVAATLLVLGGCSALQDGEILKPEFWASSPLKDNTEAELGLGEMAKGDNVKAMTHFQKALKANPNDVDALLGFGLLYKNTGQKTKARQMFEAVLALRPDDNKQMLVWADRQPQPISKIASVNLGLLDGAPPPEAHAVSGDGSGTDGEAMASKPPVQSAMGTMSDSSSQPFVEADSNVERRFKILRDLLDQGLITKDEFIARRQANVGALLPLTSPPPAAGLDRPVPSAEQISGRLRAIGRALEMRAMSVAQHTAERTMILDALMPATPVAIANPGEPPQGLMQAADAVRRLEKLKEEHLITSDEYTKERAAIERAMQPAPMKPTTSKAPSAQNGGEPAALKGFRPGVHLASYRSKRAADIGWRKLLKSDARLLRGLSHHVERVDLGGRKGIYYRLKAGPLKNNDAAKALCRKFKARRQYCVPTMINFG</sequence>
<dbReference type="InterPro" id="IPR007730">
    <property type="entry name" value="SPOR-like_dom"/>
</dbReference>
<evidence type="ECO:0000256" key="2">
    <source>
        <dbReference type="SAM" id="MobiDB-lite"/>
    </source>
</evidence>
<accession>A0A4R3JBZ2</accession>
<dbReference type="Gene3D" id="1.25.40.10">
    <property type="entry name" value="Tetratricopeptide repeat domain"/>
    <property type="match status" value="1"/>
</dbReference>
<reference evidence="5 6" key="1">
    <citation type="submission" date="2019-03" db="EMBL/GenBank/DDBJ databases">
        <title>Genomic Encyclopedia of Type Strains, Phase IV (KMG-IV): sequencing the most valuable type-strain genomes for metagenomic binning, comparative biology and taxonomic classification.</title>
        <authorList>
            <person name="Goeker M."/>
        </authorList>
    </citation>
    <scope>NUCLEOTIDE SEQUENCE [LARGE SCALE GENOMIC DNA]</scope>
    <source>
        <strain evidence="5 6">DSM 101688</strain>
    </source>
</reference>
<dbReference type="RefSeq" id="WP_132938881.1">
    <property type="nucleotide sequence ID" value="NZ_CP119676.1"/>
</dbReference>
<gene>
    <name evidence="5" type="ORF">EDD55_104261</name>
</gene>
<dbReference type="PROSITE" id="PS51724">
    <property type="entry name" value="SPOR"/>
    <property type="match status" value="1"/>
</dbReference>
<dbReference type="PROSITE" id="PS51257">
    <property type="entry name" value="PROKAR_LIPOPROTEIN"/>
    <property type="match status" value="1"/>
</dbReference>
<feature type="region of interest" description="Disordered" evidence="2">
    <location>
        <begin position="138"/>
        <end position="179"/>
    </location>
</feature>
<comment type="caution">
    <text evidence="5">The sequence shown here is derived from an EMBL/GenBank/DDBJ whole genome shotgun (WGS) entry which is preliminary data.</text>
</comment>
<evidence type="ECO:0000313" key="6">
    <source>
        <dbReference type="Proteomes" id="UP000295304"/>
    </source>
</evidence>
<evidence type="ECO:0000313" key="5">
    <source>
        <dbReference type="EMBL" id="TCS63167.1"/>
    </source>
</evidence>
<feature type="compositionally biased region" description="Polar residues" evidence="2">
    <location>
        <begin position="167"/>
        <end position="178"/>
    </location>
</feature>
<name>A0A4R3JBZ2_9PROT</name>
<dbReference type="SMART" id="SM00028">
    <property type="entry name" value="TPR"/>
    <property type="match status" value="2"/>
</dbReference>
<keyword evidence="1" id="KW-0802">TPR repeat</keyword>
<feature type="chain" id="PRO_5020972537" evidence="3">
    <location>
        <begin position="24"/>
        <end position="437"/>
    </location>
</feature>
<dbReference type="InterPro" id="IPR019734">
    <property type="entry name" value="TPR_rpt"/>
</dbReference>
<dbReference type="Pfam" id="PF14559">
    <property type="entry name" value="TPR_19"/>
    <property type="match status" value="1"/>
</dbReference>
<dbReference type="OrthoDB" id="7338235at2"/>
<dbReference type="SUPFAM" id="SSF48452">
    <property type="entry name" value="TPR-like"/>
    <property type="match status" value="1"/>
</dbReference>
<feature type="repeat" description="TPR" evidence="1">
    <location>
        <begin position="76"/>
        <end position="109"/>
    </location>
</feature>
<dbReference type="PROSITE" id="PS50005">
    <property type="entry name" value="TPR"/>
    <property type="match status" value="2"/>
</dbReference>
<keyword evidence="6" id="KW-1185">Reference proteome</keyword>
<proteinExistence type="predicted"/>
<evidence type="ECO:0000256" key="3">
    <source>
        <dbReference type="SAM" id="SignalP"/>
    </source>
</evidence>
<feature type="domain" description="SPOR" evidence="4">
    <location>
        <begin position="348"/>
        <end position="435"/>
    </location>
</feature>
<feature type="region of interest" description="Disordered" evidence="2">
    <location>
        <begin position="327"/>
        <end position="349"/>
    </location>
</feature>
<dbReference type="GO" id="GO:0042834">
    <property type="term" value="F:peptidoglycan binding"/>
    <property type="evidence" value="ECO:0007669"/>
    <property type="project" value="InterPro"/>
</dbReference>
<evidence type="ECO:0000256" key="1">
    <source>
        <dbReference type="PROSITE-ProRule" id="PRU00339"/>
    </source>
</evidence>
<feature type="signal peptide" evidence="3">
    <location>
        <begin position="1"/>
        <end position="23"/>
    </location>
</feature>
<dbReference type="InterPro" id="IPR018649">
    <property type="entry name" value="SHOCT"/>
</dbReference>
<dbReference type="Pfam" id="PF09851">
    <property type="entry name" value="SHOCT"/>
    <property type="match status" value="1"/>
</dbReference>
<dbReference type="AlphaFoldDB" id="A0A4R3JBZ2"/>
<dbReference type="EMBL" id="SLZW01000004">
    <property type="protein sequence ID" value="TCS63167.1"/>
    <property type="molecule type" value="Genomic_DNA"/>
</dbReference>
<dbReference type="InterPro" id="IPR036680">
    <property type="entry name" value="SPOR-like_sf"/>
</dbReference>
<dbReference type="Gene3D" id="3.30.70.1070">
    <property type="entry name" value="Sporulation related repeat"/>
    <property type="match status" value="1"/>
</dbReference>
<organism evidence="5 6">
    <name type="scientific">Varunaivibrio sulfuroxidans</name>
    <dbReference type="NCBI Taxonomy" id="1773489"/>
    <lineage>
        <taxon>Bacteria</taxon>
        <taxon>Pseudomonadati</taxon>
        <taxon>Pseudomonadota</taxon>
        <taxon>Alphaproteobacteria</taxon>
        <taxon>Rhodospirillales</taxon>
        <taxon>Magnetovibrionaceae</taxon>
        <taxon>Varunaivibrio</taxon>
    </lineage>
</organism>
<keyword evidence="3" id="KW-0732">Signal</keyword>
<feature type="repeat" description="TPR" evidence="1">
    <location>
        <begin position="42"/>
        <end position="75"/>
    </location>
</feature>
<feature type="compositionally biased region" description="Polar residues" evidence="2">
    <location>
        <begin position="332"/>
        <end position="342"/>
    </location>
</feature>
<dbReference type="InterPro" id="IPR011990">
    <property type="entry name" value="TPR-like_helical_dom_sf"/>
</dbReference>
<protein>
    <submittedName>
        <fullName evidence="5">Putative oligomerization/nucleic acid binding protein</fullName>
    </submittedName>
</protein>
<evidence type="ECO:0000259" key="4">
    <source>
        <dbReference type="PROSITE" id="PS51724"/>
    </source>
</evidence>